<proteinExistence type="predicted"/>
<organism evidence="1 2">
    <name type="scientific">Frankliniella occidentalis</name>
    <name type="common">Western flower thrips</name>
    <name type="synonym">Euthrips occidentalis</name>
    <dbReference type="NCBI Taxonomy" id="133901"/>
    <lineage>
        <taxon>Eukaryota</taxon>
        <taxon>Metazoa</taxon>
        <taxon>Ecdysozoa</taxon>
        <taxon>Arthropoda</taxon>
        <taxon>Hexapoda</taxon>
        <taxon>Insecta</taxon>
        <taxon>Pterygota</taxon>
        <taxon>Neoptera</taxon>
        <taxon>Paraneoptera</taxon>
        <taxon>Thysanoptera</taxon>
        <taxon>Terebrantia</taxon>
        <taxon>Thripoidea</taxon>
        <taxon>Thripidae</taxon>
        <taxon>Frankliniella</taxon>
    </lineage>
</organism>
<protein>
    <submittedName>
        <fullName evidence="2">Uncharacterized protein LOC113216388</fullName>
    </submittedName>
</protein>
<evidence type="ECO:0000313" key="1">
    <source>
        <dbReference type="Proteomes" id="UP000504606"/>
    </source>
</evidence>
<dbReference type="AlphaFoldDB" id="A0A9C6XRK7"/>
<dbReference type="RefSeq" id="XP_052128490.1">
    <property type="nucleotide sequence ID" value="XM_052272530.1"/>
</dbReference>
<evidence type="ECO:0000313" key="2">
    <source>
        <dbReference type="RefSeq" id="XP_052128490.1"/>
    </source>
</evidence>
<keyword evidence="1" id="KW-1185">Reference proteome</keyword>
<dbReference type="Proteomes" id="UP000504606">
    <property type="component" value="Unplaced"/>
</dbReference>
<name>A0A9C6XRK7_FRAOC</name>
<dbReference type="GeneID" id="113216388"/>
<gene>
    <name evidence="2" type="primary">LOC113216388</name>
</gene>
<accession>A0A9C6XRK7</accession>
<dbReference type="KEGG" id="foc:113216388"/>
<dbReference type="OrthoDB" id="10427641at2759"/>
<reference evidence="2" key="1">
    <citation type="submission" date="2025-08" db="UniProtKB">
        <authorList>
            <consortium name="RefSeq"/>
        </authorList>
    </citation>
    <scope>IDENTIFICATION</scope>
    <source>
        <tissue evidence="2">Whole organism</tissue>
    </source>
</reference>
<sequence length="110" mass="12633">MLNDVQCYSSRDLKIGKEYKLLDIELRDENGFNGAYKRAVGKFEDKKRKPTGMITVNLPKPVTLLGDKIITAMKERIQSGKNPHYVVHKVTTRERADGKGAYDMVDFKWI</sequence>